<comment type="caution">
    <text evidence="3">The sequence shown here is derived from an EMBL/GenBank/DDBJ whole genome shotgun (WGS) entry which is preliminary data.</text>
</comment>
<dbReference type="PROSITE" id="PS50181">
    <property type="entry name" value="FBOX"/>
    <property type="match status" value="1"/>
</dbReference>
<accession>A0A9P3FXF3</accession>
<reference evidence="3 4" key="1">
    <citation type="submission" date="2021-08" db="EMBL/GenBank/DDBJ databases">
        <title>Draft Genome Sequence of Phanerochaete sordida strain YK-624.</title>
        <authorList>
            <person name="Mori T."/>
            <person name="Dohra H."/>
            <person name="Suzuki T."/>
            <person name="Kawagishi H."/>
            <person name="Hirai H."/>
        </authorList>
    </citation>
    <scope>NUCLEOTIDE SEQUENCE [LARGE SCALE GENOMIC DNA]</scope>
    <source>
        <strain evidence="3 4">YK-624</strain>
    </source>
</reference>
<dbReference type="Proteomes" id="UP000703269">
    <property type="component" value="Unassembled WGS sequence"/>
</dbReference>
<dbReference type="Gene3D" id="1.20.1280.50">
    <property type="match status" value="1"/>
</dbReference>
<evidence type="ECO:0000259" key="2">
    <source>
        <dbReference type="PROSITE" id="PS50181"/>
    </source>
</evidence>
<dbReference type="EMBL" id="BPQB01000001">
    <property type="protein sequence ID" value="GJE84346.1"/>
    <property type="molecule type" value="Genomic_DNA"/>
</dbReference>
<dbReference type="InterPro" id="IPR036047">
    <property type="entry name" value="F-box-like_dom_sf"/>
</dbReference>
<proteinExistence type="predicted"/>
<sequence>MSQFESLPVELIAEILGELDVQSLITVSYLSRRLYSVASDSSLNPWRRPILQNLLRHPDAPYEPSLTHLSVRTTVPRQNWIEILSLGRAPWLLLEATLPHLKEAEWEECFRRRFLPGWQKWKKDGTAWRSTFRNVLYRVLHRSTTSCTSDESWTRYVLIRRGGVANELEASSRNYDPVAVFDELKMQSNLDHLETRIRLIVELADVRIIALGVLNKPRGTTSVNPYARVLLHPPGIERDDADGSPSGAVAPEAPPAKDDHKTARMLYGDIKQIYRQMTYPHPALSHANYPFYTPGGEDKRWVGTAELEEEGMQWVGGLMLTAQIIGPCTKEHFTDGPPFQDWDLVQGSNRGHYASFTLADLAAIAPWLDIPKKIGGPGLGND</sequence>
<feature type="domain" description="F-box" evidence="2">
    <location>
        <begin position="1"/>
        <end position="49"/>
    </location>
</feature>
<feature type="region of interest" description="Disordered" evidence="1">
    <location>
        <begin position="235"/>
        <end position="259"/>
    </location>
</feature>
<gene>
    <name evidence="3" type="ORF">PsYK624_004220</name>
</gene>
<evidence type="ECO:0000256" key="1">
    <source>
        <dbReference type="SAM" id="MobiDB-lite"/>
    </source>
</evidence>
<organism evidence="3 4">
    <name type="scientific">Phanerochaete sordida</name>
    <dbReference type="NCBI Taxonomy" id="48140"/>
    <lineage>
        <taxon>Eukaryota</taxon>
        <taxon>Fungi</taxon>
        <taxon>Dikarya</taxon>
        <taxon>Basidiomycota</taxon>
        <taxon>Agaricomycotina</taxon>
        <taxon>Agaricomycetes</taxon>
        <taxon>Polyporales</taxon>
        <taxon>Phanerochaetaceae</taxon>
        <taxon>Phanerochaete</taxon>
    </lineage>
</organism>
<dbReference type="InterPro" id="IPR001810">
    <property type="entry name" value="F-box_dom"/>
</dbReference>
<dbReference type="AlphaFoldDB" id="A0A9P3FXF3"/>
<evidence type="ECO:0000313" key="3">
    <source>
        <dbReference type="EMBL" id="GJE84346.1"/>
    </source>
</evidence>
<evidence type="ECO:0000313" key="4">
    <source>
        <dbReference type="Proteomes" id="UP000703269"/>
    </source>
</evidence>
<keyword evidence="4" id="KW-1185">Reference proteome</keyword>
<dbReference type="OrthoDB" id="2532648at2759"/>
<protein>
    <recommendedName>
        <fullName evidence="2">F-box domain-containing protein</fullName>
    </recommendedName>
</protein>
<dbReference type="SUPFAM" id="SSF81383">
    <property type="entry name" value="F-box domain"/>
    <property type="match status" value="1"/>
</dbReference>
<dbReference type="Pfam" id="PF12937">
    <property type="entry name" value="F-box-like"/>
    <property type="match status" value="1"/>
</dbReference>
<name>A0A9P3FXF3_9APHY</name>